<dbReference type="GO" id="GO:0003677">
    <property type="term" value="F:DNA binding"/>
    <property type="evidence" value="ECO:0007669"/>
    <property type="project" value="InterPro"/>
</dbReference>
<dbReference type="Gene3D" id="1.10.10.10">
    <property type="entry name" value="Winged helix-like DNA-binding domain superfamily/Winged helix DNA-binding domain"/>
    <property type="match status" value="1"/>
</dbReference>
<dbReference type="Pfam" id="PF08281">
    <property type="entry name" value="Sigma70_r4_2"/>
    <property type="match status" value="1"/>
</dbReference>
<dbReference type="InterPro" id="IPR013324">
    <property type="entry name" value="RNA_pol_sigma_r3/r4-like"/>
</dbReference>
<dbReference type="InterPro" id="IPR013249">
    <property type="entry name" value="RNA_pol_sigma70_r4_t2"/>
</dbReference>
<keyword evidence="4" id="KW-0731">Sigma factor</keyword>
<reference evidence="8 9" key="1">
    <citation type="submission" date="2020-07" db="EMBL/GenBank/DDBJ databases">
        <title>Sequencing the genomes of 1000 actinobacteria strains.</title>
        <authorList>
            <person name="Klenk H.-P."/>
        </authorList>
    </citation>
    <scope>NUCLEOTIDE SEQUENCE [LARGE SCALE GENOMIC DNA]</scope>
    <source>
        <strain evidence="8 9">CXB654</strain>
    </source>
</reference>
<dbReference type="EMBL" id="JACCCC010000001">
    <property type="protein sequence ID" value="NYE45722.1"/>
    <property type="molecule type" value="Genomic_DNA"/>
</dbReference>
<dbReference type="NCBIfam" id="NF007214">
    <property type="entry name" value="PRK09636.1"/>
    <property type="match status" value="1"/>
</dbReference>
<dbReference type="NCBIfam" id="TIGR02937">
    <property type="entry name" value="sigma70-ECF"/>
    <property type="match status" value="1"/>
</dbReference>
<evidence type="ECO:0000256" key="3">
    <source>
        <dbReference type="ARBA" id="ARBA00023015"/>
    </source>
</evidence>
<accession>A0A852TS87</accession>
<dbReference type="InterPro" id="IPR032710">
    <property type="entry name" value="NTF2-like_dom_sf"/>
</dbReference>
<dbReference type="RefSeq" id="WP_179641892.1">
    <property type="nucleotide sequence ID" value="NZ_BAAAYY010000002.1"/>
</dbReference>
<proteinExistence type="inferred from homology"/>
<evidence type="ECO:0000259" key="7">
    <source>
        <dbReference type="Pfam" id="PF08281"/>
    </source>
</evidence>
<dbReference type="SUPFAM" id="SSF54427">
    <property type="entry name" value="NTF2-like"/>
    <property type="match status" value="1"/>
</dbReference>
<comment type="caution">
    <text evidence="8">The sequence shown here is derived from an EMBL/GenBank/DDBJ whole genome shotgun (WGS) entry which is preliminary data.</text>
</comment>
<feature type="domain" description="RNA polymerase sigma factor 70 region 4 type 2" evidence="7">
    <location>
        <begin position="111"/>
        <end position="161"/>
    </location>
</feature>
<feature type="domain" description="RNA polymerase sigma-70 region 2" evidence="6">
    <location>
        <begin position="14"/>
        <end position="77"/>
    </location>
</feature>
<comment type="similarity">
    <text evidence="1">Belongs to the sigma-70 factor family. ECF subfamily.</text>
</comment>
<dbReference type="AlphaFoldDB" id="A0A852TS87"/>
<dbReference type="GO" id="GO:0016987">
    <property type="term" value="F:sigma factor activity"/>
    <property type="evidence" value="ECO:0007669"/>
    <property type="project" value="UniProtKB-KW"/>
</dbReference>
<dbReference type="PANTHER" id="PTHR30173:SF36">
    <property type="entry name" value="ECF RNA POLYMERASE SIGMA FACTOR SIGJ"/>
    <property type="match status" value="1"/>
</dbReference>
<comment type="subunit">
    <text evidence="2">Interacts transiently with the RNA polymerase catalytic core formed by RpoA, RpoB, RpoC and RpoZ (2 alpha, 1 beta, 1 beta' and 1 omega subunit) to form the RNA polymerase holoenzyme that can initiate transcription.</text>
</comment>
<evidence type="ECO:0000256" key="5">
    <source>
        <dbReference type="ARBA" id="ARBA00023163"/>
    </source>
</evidence>
<dbReference type="Gene3D" id="3.10.450.50">
    <property type="match status" value="1"/>
</dbReference>
<name>A0A852TS87_9ACTN</name>
<organism evidence="8 9">
    <name type="scientific">Spinactinospora alkalitolerans</name>
    <dbReference type="NCBI Taxonomy" id="687207"/>
    <lineage>
        <taxon>Bacteria</taxon>
        <taxon>Bacillati</taxon>
        <taxon>Actinomycetota</taxon>
        <taxon>Actinomycetes</taxon>
        <taxon>Streptosporangiales</taxon>
        <taxon>Nocardiopsidaceae</taxon>
        <taxon>Spinactinospora</taxon>
    </lineage>
</organism>
<dbReference type="CDD" id="cd06171">
    <property type="entry name" value="Sigma70_r4"/>
    <property type="match status" value="1"/>
</dbReference>
<evidence type="ECO:0000256" key="1">
    <source>
        <dbReference type="ARBA" id="ARBA00010641"/>
    </source>
</evidence>
<dbReference type="PANTHER" id="PTHR30173">
    <property type="entry name" value="SIGMA 19 FACTOR"/>
    <property type="match status" value="1"/>
</dbReference>
<dbReference type="SUPFAM" id="SSF88659">
    <property type="entry name" value="Sigma3 and sigma4 domains of RNA polymerase sigma factors"/>
    <property type="match status" value="1"/>
</dbReference>
<dbReference type="Pfam" id="PF04542">
    <property type="entry name" value="Sigma70_r2"/>
    <property type="match status" value="1"/>
</dbReference>
<sequence length="305" mass="33292">MSGTESATGRTAVFERYRGLLFGVSYDMLGSVADAEDCVQEAWIRWAGDDRSDVRDPRGYLIRTVTNVTLNRLRAARARRESYVGPWLPEPLVTGPDVAEEVERAESVSMAMLVVLETLNPVERAVFVLREVFGLPHAEIAEALDRSEASVRQLAHRAREHVHARRPRFTADSGVRRRLTERFLAACVEGDVAGLKDLLADDVVVLTDGGGKVRSALNPLYGPDKSARFLVGVARGYRKARLDFVDVNGAPGIVLYRDGGDPTTVGLLEADGDRITRIYLVRNPDKLRRLGRAAPGSGPVGSAGS</sequence>
<gene>
    <name evidence="8" type="ORF">HDA32_000842</name>
</gene>
<evidence type="ECO:0000256" key="4">
    <source>
        <dbReference type="ARBA" id="ARBA00023082"/>
    </source>
</evidence>
<dbReference type="InterPro" id="IPR014284">
    <property type="entry name" value="RNA_pol_sigma-70_dom"/>
</dbReference>
<dbReference type="InterPro" id="IPR013325">
    <property type="entry name" value="RNA_pol_sigma_r2"/>
</dbReference>
<evidence type="ECO:0000259" key="6">
    <source>
        <dbReference type="Pfam" id="PF04542"/>
    </source>
</evidence>
<dbReference type="NCBIfam" id="TIGR02957">
    <property type="entry name" value="SigX4"/>
    <property type="match status" value="1"/>
</dbReference>
<protein>
    <submittedName>
        <fullName evidence="8">RNA polymerase sigma-70 factor (ECF subfamily)</fullName>
    </submittedName>
</protein>
<keyword evidence="3" id="KW-0805">Transcription regulation</keyword>
<evidence type="ECO:0000313" key="9">
    <source>
        <dbReference type="Proteomes" id="UP000589036"/>
    </source>
</evidence>
<dbReference type="GO" id="GO:0006352">
    <property type="term" value="P:DNA-templated transcription initiation"/>
    <property type="evidence" value="ECO:0007669"/>
    <property type="project" value="InterPro"/>
</dbReference>
<evidence type="ECO:0000313" key="8">
    <source>
        <dbReference type="EMBL" id="NYE45722.1"/>
    </source>
</evidence>
<evidence type="ECO:0000256" key="2">
    <source>
        <dbReference type="ARBA" id="ARBA00011344"/>
    </source>
</evidence>
<dbReference type="Gene3D" id="1.10.1740.10">
    <property type="match status" value="1"/>
</dbReference>
<dbReference type="InterPro" id="IPR014303">
    <property type="entry name" value="RNA_pol_sigma-70_ECF"/>
</dbReference>
<dbReference type="InterPro" id="IPR007627">
    <property type="entry name" value="RNA_pol_sigma70_r2"/>
</dbReference>
<dbReference type="InterPro" id="IPR036388">
    <property type="entry name" value="WH-like_DNA-bd_sf"/>
</dbReference>
<dbReference type="InterPro" id="IPR052704">
    <property type="entry name" value="ECF_Sigma-70_Domain"/>
</dbReference>
<keyword evidence="9" id="KW-1185">Reference proteome</keyword>
<dbReference type="Proteomes" id="UP000589036">
    <property type="component" value="Unassembled WGS sequence"/>
</dbReference>
<dbReference type="SUPFAM" id="SSF88946">
    <property type="entry name" value="Sigma2 domain of RNA polymerase sigma factors"/>
    <property type="match status" value="1"/>
</dbReference>
<keyword evidence="5" id="KW-0804">Transcription</keyword>